<accession>A0A6A7C726</accession>
<keyword evidence="2" id="KW-1185">Reference proteome</keyword>
<dbReference type="EMBL" id="MU005961">
    <property type="protein sequence ID" value="KAF2863321.1"/>
    <property type="molecule type" value="Genomic_DNA"/>
</dbReference>
<dbReference type="AlphaFoldDB" id="A0A6A7C726"/>
<name>A0A6A7C726_9PEZI</name>
<organism evidence="1 2">
    <name type="scientific">Piedraia hortae CBS 480.64</name>
    <dbReference type="NCBI Taxonomy" id="1314780"/>
    <lineage>
        <taxon>Eukaryota</taxon>
        <taxon>Fungi</taxon>
        <taxon>Dikarya</taxon>
        <taxon>Ascomycota</taxon>
        <taxon>Pezizomycotina</taxon>
        <taxon>Dothideomycetes</taxon>
        <taxon>Dothideomycetidae</taxon>
        <taxon>Capnodiales</taxon>
        <taxon>Piedraiaceae</taxon>
        <taxon>Piedraia</taxon>
    </lineage>
</organism>
<protein>
    <recommendedName>
        <fullName evidence="3">Myb-like domain-containing protein</fullName>
    </recommendedName>
</protein>
<evidence type="ECO:0000313" key="2">
    <source>
        <dbReference type="Proteomes" id="UP000799421"/>
    </source>
</evidence>
<proteinExistence type="predicted"/>
<evidence type="ECO:0008006" key="3">
    <source>
        <dbReference type="Google" id="ProtNLM"/>
    </source>
</evidence>
<gene>
    <name evidence="1" type="ORF">K470DRAFT_262089</name>
</gene>
<evidence type="ECO:0000313" key="1">
    <source>
        <dbReference type="EMBL" id="KAF2863321.1"/>
    </source>
</evidence>
<reference evidence="1" key="1">
    <citation type="journal article" date="2020" name="Stud. Mycol.">
        <title>101 Dothideomycetes genomes: a test case for predicting lifestyles and emergence of pathogens.</title>
        <authorList>
            <person name="Haridas S."/>
            <person name="Albert R."/>
            <person name="Binder M."/>
            <person name="Bloem J."/>
            <person name="Labutti K."/>
            <person name="Salamov A."/>
            <person name="Andreopoulos B."/>
            <person name="Baker S."/>
            <person name="Barry K."/>
            <person name="Bills G."/>
            <person name="Bluhm B."/>
            <person name="Cannon C."/>
            <person name="Castanera R."/>
            <person name="Culley D."/>
            <person name="Daum C."/>
            <person name="Ezra D."/>
            <person name="Gonzalez J."/>
            <person name="Henrissat B."/>
            <person name="Kuo A."/>
            <person name="Liang C."/>
            <person name="Lipzen A."/>
            <person name="Lutzoni F."/>
            <person name="Magnuson J."/>
            <person name="Mondo S."/>
            <person name="Nolan M."/>
            <person name="Ohm R."/>
            <person name="Pangilinan J."/>
            <person name="Park H.-J."/>
            <person name="Ramirez L."/>
            <person name="Alfaro M."/>
            <person name="Sun H."/>
            <person name="Tritt A."/>
            <person name="Yoshinaga Y."/>
            <person name="Zwiers L.-H."/>
            <person name="Turgeon B."/>
            <person name="Goodwin S."/>
            <person name="Spatafora J."/>
            <person name="Crous P."/>
            <person name="Grigoriev I."/>
        </authorList>
    </citation>
    <scope>NUCLEOTIDE SEQUENCE</scope>
    <source>
        <strain evidence="1">CBS 480.64</strain>
    </source>
</reference>
<dbReference type="OrthoDB" id="3439209at2759"/>
<sequence>MAEWMPLQDEIVVPEQLHPPGYYLYAPVMHLSPPASCSSFFLDESCVSPEYGFYQPQEWMQGNIVAPPPQALPPPPAFYPVPAAFETDTFSTQYDSSFDFGSAGGSVAEYCTPAPTEISGDDVVSVAEDDQAEPPLSRRKLDSELVRLRQHGMSYSKIRKALRCSEAEATLRGRHRMLITRKEDRLRKPVWQDTDEHLLYRAVAVLARPQKRTGRVKPPWKKISEWMRDNGASYKFSAAACSKRWRTLNYR</sequence>
<dbReference type="Proteomes" id="UP000799421">
    <property type="component" value="Unassembled WGS sequence"/>
</dbReference>